<evidence type="ECO:0000256" key="4">
    <source>
        <dbReference type="ARBA" id="ARBA00022741"/>
    </source>
</evidence>
<evidence type="ECO:0000256" key="3">
    <source>
        <dbReference type="ARBA" id="ARBA00022737"/>
    </source>
</evidence>
<dbReference type="GO" id="GO:0009626">
    <property type="term" value="P:plant-type hypersensitive response"/>
    <property type="evidence" value="ECO:0007669"/>
    <property type="project" value="UniProtKB-ARBA"/>
</dbReference>
<organism evidence="12 13">
    <name type="scientific">Elaeis guineensis var. tenera</name>
    <name type="common">Oil palm</name>
    <dbReference type="NCBI Taxonomy" id="51953"/>
    <lineage>
        <taxon>Eukaryota</taxon>
        <taxon>Viridiplantae</taxon>
        <taxon>Streptophyta</taxon>
        <taxon>Embryophyta</taxon>
        <taxon>Tracheophyta</taxon>
        <taxon>Spermatophyta</taxon>
        <taxon>Magnoliopsida</taxon>
        <taxon>Liliopsida</taxon>
        <taxon>Arecaceae</taxon>
        <taxon>Arecoideae</taxon>
        <taxon>Cocoseae</taxon>
        <taxon>Elaeidinae</taxon>
        <taxon>Elaeis</taxon>
    </lineage>
</organism>
<feature type="domain" description="R13L1/DRL21-like LRR repeat region" evidence="11">
    <location>
        <begin position="737"/>
        <end position="872"/>
    </location>
</feature>
<dbReference type="GeneID" id="109505773"/>
<dbReference type="GO" id="GO:0042742">
    <property type="term" value="P:defense response to bacterium"/>
    <property type="evidence" value="ECO:0007669"/>
    <property type="project" value="UniProtKB-ARBA"/>
</dbReference>
<evidence type="ECO:0000256" key="1">
    <source>
        <dbReference type="ARBA" id="ARBA00008894"/>
    </source>
</evidence>
<dbReference type="PANTHER" id="PTHR36766">
    <property type="entry name" value="PLANT BROAD-SPECTRUM MILDEW RESISTANCE PROTEIN RPW8"/>
    <property type="match status" value="1"/>
</dbReference>
<dbReference type="GO" id="GO:0043531">
    <property type="term" value="F:ADP binding"/>
    <property type="evidence" value="ECO:0007669"/>
    <property type="project" value="InterPro"/>
</dbReference>
<dbReference type="InParanoid" id="A0A6J0PGW8"/>
<dbReference type="InterPro" id="IPR058922">
    <property type="entry name" value="WHD_DRP"/>
</dbReference>
<dbReference type="InterPro" id="IPR027417">
    <property type="entry name" value="P-loop_NTPase"/>
</dbReference>
<dbReference type="CDD" id="cd14798">
    <property type="entry name" value="RX-CC_like"/>
    <property type="match status" value="1"/>
</dbReference>
<dbReference type="Gene3D" id="3.40.50.300">
    <property type="entry name" value="P-loop containing nucleotide triphosphate hydrolases"/>
    <property type="match status" value="1"/>
</dbReference>
<evidence type="ECO:0000259" key="9">
    <source>
        <dbReference type="Pfam" id="PF23559"/>
    </source>
</evidence>
<dbReference type="Pfam" id="PF25019">
    <property type="entry name" value="LRR_R13L1-DRL21"/>
    <property type="match status" value="1"/>
</dbReference>
<dbReference type="InterPro" id="IPR036388">
    <property type="entry name" value="WH-like_DNA-bd_sf"/>
</dbReference>
<dbReference type="InterPro" id="IPR042197">
    <property type="entry name" value="Apaf_helical"/>
</dbReference>
<dbReference type="GO" id="GO:0002758">
    <property type="term" value="P:innate immune response-activating signaling pathway"/>
    <property type="evidence" value="ECO:0007669"/>
    <property type="project" value="UniProtKB-ARBA"/>
</dbReference>
<sequence>MAEAAAVSVASPILKIVIQKLGSGLLKEMGLASSVKKDVEKLQSVLETINDVLDDAESRTISDKPLHGWLRKLRDAAFDADDVVDEFQTEALRRKIEENNCITRKVRDFFSLNNSIIFHHKIARKVKEIRKRLDQISEERLKFHLSERSIPERPLERGTYSFVIESETYGRHDDKEEVINFLGHVDTDKDVSVLPIVGLGGVGKTTLAQLVYNDRRVEEQFELRMWVCISENFDIPRIIRAIIEQVTGKNCELSDIEMMQSLLREKLREWRFLLVLDDVWNEEEAEWERLKPLLRGGKKGSKIIVTTRSERVASIMGSFAPLRLQVLSTDDCWTLFRQRAFGLGRTEETPRLVEIGKEIVQKCGGLPLAAKALGSLMSSKRGEVEWLAVKNSEIWKLPTKETGILPALRLSYDHLPSHLKQCFAYCSLFPKDFRFHRERLIQLWIAEGFINQPSDNNMNLENIGNQFFNNLLWRSFFQDAEKDSDGNVTVCKMHDLVHDLACCVIGDEAVIMEAGKDTSISHRCRYSSVDISNHKSSECLQLAYKTKKLRSLIFLPCFRFRVVNIREFVFYVVSNLTYLRVLDLQGTALSKLSSKISRLKHLRFLDLSRTLIKALPDSIASLYNLQVLDLSTCHLLEALPDSIASLCNLQVLDLSYCHHLEALPESIASLDNLRVLDLTCCYHLKELPKDMRKMRNLRHLCIVGCYRLTRMPPKMSELSNLRTLSMFAVGEEDGCSIVELQGLNLIGSSLEIENLNNVKHPKEAMHANLKAKTNLQSLRLSWNEYPDWAPTPGPTKMEEDVFEWLQPHPNLKELTIDGYTGIRLPTWMARAELVSTLFSNLVELKLSYLKRCEHLPPLSQLPSLKRLDISGMDALRKIEEDGGSMCVSLEEFKLTDMPELGEWCVKPTTESFPHLRLLDIGSCPNLVVQPCIPSSVEDLIILRNQMLLSAESIGGLSKLKKLWIISCGVSSKSGEWGGLQYLTALESLEIQYCDELNCLPEGVMYMSSLRTLSLWGNRNLKSLEWGRREPLFTALCSLTIQGSPKLTALPQWVGSSLQFLSLGSCDNLAMLPDLPTLRDLEIEDCPLLARRCERERGEDWPKIAHIPNIFIEEVEKEEDREQTS</sequence>
<evidence type="ECO:0000256" key="6">
    <source>
        <dbReference type="ARBA" id="ARBA00022840"/>
    </source>
</evidence>
<evidence type="ECO:0000259" key="7">
    <source>
        <dbReference type="Pfam" id="PF00931"/>
    </source>
</evidence>
<accession>A0A6J0PGW8</accession>
<comment type="similarity">
    <text evidence="1">Belongs to the disease resistance NB-LRR family.</text>
</comment>
<evidence type="ECO:0000259" key="8">
    <source>
        <dbReference type="Pfam" id="PF18052"/>
    </source>
</evidence>
<keyword evidence="3" id="KW-0677">Repeat</keyword>
<dbReference type="PRINTS" id="PR00364">
    <property type="entry name" value="DISEASERSIST"/>
</dbReference>
<dbReference type="Pfam" id="PF23598">
    <property type="entry name" value="LRR_14"/>
    <property type="match status" value="1"/>
</dbReference>
<protein>
    <submittedName>
        <fullName evidence="13">Disease resistance protein RGA1</fullName>
    </submittedName>
</protein>
<dbReference type="SUPFAM" id="SSF52540">
    <property type="entry name" value="P-loop containing nucleoside triphosphate hydrolases"/>
    <property type="match status" value="1"/>
</dbReference>
<dbReference type="Gene3D" id="1.10.8.430">
    <property type="entry name" value="Helical domain of apoptotic protease-activating factors"/>
    <property type="match status" value="1"/>
</dbReference>
<dbReference type="InterPro" id="IPR038005">
    <property type="entry name" value="RX-like_CC"/>
</dbReference>
<gene>
    <name evidence="13" type="primary">LOC109505773</name>
</gene>
<keyword evidence="4" id="KW-0547">Nucleotide-binding</keyword>
<dbReference type="SUPFAM" id="SSF52058">
    <property type="entry name" value="L domain-like"/>
    <property type="match status" value="2"/>
</dbReference>
<dbReference type="GO" id="GO:0005524">
    <property type="term" value="F:ATP binding"/>
    <property type="evidence" value="ECO:0007669"/>
    <property type="project" value="UniProtKB-KW"/>
</dbReference>
<keyword evidence="12" id="KW-1185">Reference proteome</keyword>
<proteinExistence type="inferred from homology"/>
<dbReference type="InterPro" id="IPR055414">
    <property type="entry name" value="LRR_R13L4/SHOC2-like"/>
</dbReference>
<dbReference type="InterPro" id="IPR002182">
    <property type="entry name" value="NB-ARC"/>
</dbReference>
<feature type="domain" description="Disease resistance N-terminal" evidence="8">
    <location>
        <begin position="14"/>
        <end position="101"/>
    </location>
</feature>
<dbReference type="InterPro" id="IPR056789">
    <property type="entry name" value="LRR_R13L1-DRL21"/>
</dbReference>
<dbReference type="Gene3D" id="3.80.10.10">
    <property type="entry name" value="Ribonuclease Inhibitor"/>
    <property type="match status" value="3"/>
</dbReference>
<dbReference type="KEGG" id="egu:109505773"/>
<dbReference type="Pfam" id="PF23559">
    <property type="entry name" value="WHD_DRP"/>
    <property type="match status" value="1"/>
</dbReference>
<dbReference type="InterPro" id="IPR032675">
    <property type="entry name" value="LRR_dom_sf"/>
</dbReference>
<dbReference type="Gene3D" id="1.20.5.4130">
    <property type="match status" value="1"/>
</dbReference>
<evidence type="ECO:0000259" key="10">
    <source>
        <dbReference type="Pfam" id="PF23598"/>
    </source>
</evidence>
<dbReference type="FunCoup" id="A0A6J0PGW8">
    <property type="interactions" value="109"/>
</dbReference>
<evidence type="ECO:0000313" key="13">
    <source>
        <dbReference type="RefSeq" id="XP_019705566.2"/>
    </source>
</evidence>
<dbReference type="Pfam" id="PF18052">
    <property type="entry name" value="Rx_N"/>
    <property type="match status" value="1"/>
</dbReference>
<name>A0A6J0PGW8_ELAGV</name>
<dbReference type="RefSeq" id="XP_019705566.2">
    <property type="nucleotide sequence ID" value="XM_019850007.2"/>
</dbReference>
<feature type="domain" description="NB-ARC" evidence="7">
    <location>
        <begin position="173"/>
        <end position="341"/>
    </location>
</feature>
<dbReference type="Pfam" id="PF00931">
    <property type="entry name" value="NB-ARC"/>
    <property type="match status" value="1"/>
</dbReference>
<evidence type="ECO:0000256" key="2">
    <source>
        <dbReference type="ARBA" id="ARBA00022614"/>
    </source>
</evidence>
<dbReference type="InterPro" id="IPR041118">
    <property type="entry name" value="Rx_N"/>
</dbReference>
<evidence type="ECO:0000259" key="11">
    <source>
        <dbReference type="Pfam" id="PF25019"/>
    </source>
</evidence>
<keyword evidence="6" id="KW-0067">ATP-binding</keyword>
<dbReference type="Gene3D" id="1.10.10.10">
    <property type="entry name" value="Winged helix-like DNA-binding domain superfamily/Winged helix DNA-binding domain"/>
    <property type="match status" value="1"/>
</dbReference>
<dbReference type="AlphaFoldDB" id="A0A6J0PGW8"/>
<dbReference type="FunFam" id="1.10.10.10:FF:000322">
    <property type="entry name" value="Probable disease resistance protein At1g63360"/>
    <property type="match status" value="1"/>
</dbReference>
<dbReference type="PANTHER" id="PTHR36766:SF48">
    <property type="entry name" value="DISEASE RESISTANCE PROTEIN RGA3"/>
    <property type="match status" value="1"/>
</dbReference>
<dbReference type="OrthoDB" id="2973320at2759"/>
<dbReference type="FunFam" id="3.40.50.300:FF:001091">
    <property type="entry name" value="Probable disease resistance protein At1g61300"/>
    <property type="match status" value="1"/>
</dbReference>
<reference evidence="13" key="1">
    <citation type="submission" date="2025-08" db="UniProtKB">
        <authorList>
            <consortium name="RefSeq"/>
        </authorList>
    </citation>
    <scope>IDENTIFICATION</scope>
</reference>
<keyword evidence="5" id="KW-0611">Plant defense</keyword>
<evidence type="ECO:0000256" key="5">
    <source>
        <dbReference type="ARBA" id="ARBA00022821"/>
    </source>
</evidence>
<evidence type="ECO:0000313" key="12">
    <source>
        <dbReference type="Proteomes" id="UP000504607"/>
    </source>
</evidence>
<feature type="domain" description="Disease resistance protein winged helix" evidence="9">
    <location>
        <begin position="428"/>
        <end position="501"/>
    </location>
</feature>
<feature type="domain" description="Disease resistance R13L4/SHOC-2-like LRR" evidence="10">
    <location>
        <begin position="571"/>
        <end position="656"/>
    </location>
</feature>
<dbReference type="Proteomes" id="UP000504607">
    <property type="component" value="Chromosome 4"/>
</dbReference>
<keyword evidence="2" id="KW-0433">Leucine-rich repeat</keyword>